<sequence length="179" mass="20880">MTPEFPHLSTYNDYRKQYTRHLLKEPTYYAYLARARCLIRKAASQSGVNEFPLEQFESFAAFRPSSDNGEVTNFVRRVIRYMEEQAENYSSDHWRLLRKCLETYCRALGQPALADEVRWKDKAAKKSRSNPALPANREGLIGRATRAKLVKPSDFMKIYNYFAERADSENAGKRTRAHQ</sequence>
<dbReference type="Proteomes" id="UP000008311">
    <property type="component" value="Unassembled WGS sequence"/>
</dbReference>
<reference evidence="2" key="1">
    <citation type="journal article" date="2010" name="Nat. Biotechnol.">
        <title>Draft genome sequence of the oilseed species Ricinus communis.</title>
        <authorList>
            <person name="Chan A.P."/>
            <person name="Crabtree J."/>
            <person name="Zhao Q."/>
            <person name="Lorenzi H."/>
            <person name="Orvis J."/>
            <person name="Puiu D."/>
            <person name="Melake-Berhan A."/>
            <person name="Jones K.M."/>
            <person name="Redman J."/>
            <person name="Chen G."/>
            <person name="Cahoon E.B."/>
            <person name="Gedil M."/>
            <person name="Stanke M."/>
            <person name="Haas B.J."/>
            <person name="Wortman J.R."/>
            <person name="Fraser-Liggett C.M."/>
            <person name="Ravel J."/>
            <person name="Rabinowicz P.D."/>
        </authorList>
    </citation>
    <scope>NUCLEOTIDE SEQUENCE [LARGE SCALE GENOMIC DNA]</scope>
    <source>
        <strain evidence="2">cv. Hale</strain>
    </source>
</reference>
<name>B9THT9_RICCO</name>
<feature type="non-terminal residue" evidence="1">
    <location>
        <position position="179"/>
    </location>
</feature>
<evidence type="ECO:0000313" key="1">
    <source>
        <dbReference type="EMBL" id="EEF24575.1"/>
    </source>
</evidence>
<accession>B9THT9</accession>
<dbReference type="AlphaFoldDB" id="B9THT9"/>
<gene>
    <name evidence="1" type="ORF">RCOM_1917610</name>
</gene>
<evidence type="ECO:0000313" key="2">
    <source>
        <dbReference type="Proteomes" id="UP000008311"/>
    </source>
</evidence>
<organism evidence="1 2">
    <name type="scientific">Ricinus communis</name>
    <name type="common">Castor bean</name>
    <dbReference type="NCBI Taxonomy" id="3988"/>
    <lineage>
        <taxon>Eukaryota</taxon>
        <taxon>Viridiplantae</taxon>
        <taxon>Streptophyta</taxon>
        <taxon>Embryophyta</taxon>
        <taxon>Tracheophyta</taxon>
        <taxon>Spermatophyta</taxon>
        <taxon>Magnoliopsida</taxon>
        <taxon>eudicotyledons</taxon>
        <taxon>Gunneridae</taxon>
        <taxon>Pentapetalae</taxon>
        <taxon>rosids</taxon>
        <taxon>fabids</taxon>
        <taxon>Malpighiales</taxon>
        <taxon>Euphorbiaceae</taxon>
        <taxon>Acalyphoideae</taxon>
        <taxon>Acalypheae</taxon>
        <taxon>Ricinus</taxon>
    </lineage>
</organism>
<proteinExistence type="predicted"/>
<protein>
    <submittedName>
        <fullName evidence="1">Uncharacterized protein</fullName>
    </submittedName>
</protein>
<dbReference type="InParanoid" id="B9THT9"/>
<dbReference type="EMBL" id="EQ981856">
    <property type="protein sequence ID" value="EEF24575.1"/>
    <property type="molecule type" value="Genomic_DNA"/>
</dbReference>
<keyword evidence="2" id="KW-1185">Reference proteome</keyword>